<comment type="caution">
    <text evidence="1">The sequence shown here is derived from an EMBL/GenBank/DDBJ whole genome shotgun (WGS) entry which is preliminary data.</text>
</comment>
<feature type="non-terminal residue" evidence="1">
    <location>
        <position position="1"/>
    </location>
</feature>
<dbReference type="AlphaFoldDB" id="A0A0F9KK35"/>
<feature type="non-terminal residue" evidence="1">
    <location>
        <position position="1006"/>
    </location>
</feature>
<reference evidence="1" key="1">
    <citation type="journal article" date="2015" name="Nature">
        <title>Complex archaea that bridge the gap between prokaryotes and eukaryotes.</title>
        <authorList>
            <person name="Spang A."/>
            <person name="Saw J.H."/>
            <person name="Jorgensen S.L."/>
            <person name="Zaremba-Niedzwiedzka K."/>
            <person name="Martijn J."/>
            <person name="Lind A.E."/>
            <person name="van Eijk R."/>
            <person name="Schleper C."/>
            <person name="Guy L."/>
            <person name="Ettema T.J."/>
        </authorList>
    </citation>
    <scope>NUCLEOTIDE SEQUENCE</scope>
</reference>
<proteinExistence type="predicted"/>
<evidence type="ECO:0000313" key="1">
    <source>
        <dbReference type="EMBL" id="KKM15660.1"/>
    </source>
</evidence>
<name>A0A0F9KK35_9ZZZZ</name>
<sequence>RTGENVLSAQKEAITLLPMAGNIETKETANERERVLAWIMAQVNRRRQGTVQKSVVKSALKFDEICALVIDVDEQIKNKKVIEANTKRLEASRRFGRFSVEIYHPNNVHVQYSGLMPEVVLLHQERPAKEVVDEWGNKAGDKLKKAAKNNDKVKYYYYQDYEDTVVWITDKSGGEEEDIVRAEKFEEVGLKAHIPIYGTAALWGVMSPFERGLGVVGEVALAIPVGGWIGKAGITNLKMAAMGMTTGIAGEVRVGARIAQVARSGVFFTEKMVTMPITFPYQLIRHPFTTTRSLWEATKFPFESLIRPGRVVKPGEFWLASLGADTMERLPIGARVFSSRFTSPYETIKGIQAIATGKVPLGIPLVEKAAAILAPWTATVPEAAMTVPTEQFGLPRLHIVPGVSRAQAIEVAARWENLLRGMTFAYEPMPAKIRMPIFEAGRVKFVAEFPATRLQRVWDARLVRSATPFTQRVFRGALEPVAGKLYSSPYLSPEWQYMSATGKFPPEVFTRGLGGSLLVEPGTKKPLMLDLVSKYWSTGLEPELISRFPMVATSQRPYFRTYGMLGEAYHYPAAGRELLPEKAMLSAIRAAHSLKFTYRPVNIAEVQSVPRKSAMVVRNFLATRDIMLGGSTAERTWSRIEKLPEDLDIISLKNRASVEAKLLARIVENTSGFKTKAIPDPYGRKGLTKVLYQGPKTGEWVQNPKTGEWAEVSEKLPWTQNSALKRWTQIADVLDYSVHKTYNKAIKVRAPVTTPEGVKIEHPSEQTERILAKYWQQVRNPEKILAGELEERGHARRLGGAVRELLIVSEPRMTPKLRAQTRALVEMMGEGGFPGKPSRAQYLKLKYGGVYDAAREALGLRKGIRVLDPITGKPIKSTGAAAEAYEAEYKAELRAIRAEIDAYKAKFGTPETKDEASRAFRRLFSKLASKEPEKFDKVVDRYWSMRNALETRRGSFRRDFLRSRRRLSVSEANIRVERYLSELERDVFERAYWELRPLIPERAPLR</sequence>
<dbReference type="EMBL" id="LAZR01014853">
    <property type="protein sequence ID" value="KKM15660.1"/>
    <property type="molecule type" value="Genomic_DNA"/>
</dbReference>
<organism evidence="1">
    <name type="scientific">marine sediment metagenome</name>
    <dbReference type="NCBI Taxonomy" id="412755"/>
    <lineage>
        <taxon>unclassified sequences</taxon>
        <taxon>metagenomes</taxon>
        <taxon>ecological metagenomes</taxon>
    </lineage>
</organism>
<protein>
    <submittedName>
        <fullName evidence="1">Uncharacterized protein</fullName>
    </submittedName>
</protein>
<accession>A0A0F9KK35</accession>
<gene>
    <name evidence="1" type="ORF">LCGC14_1693830</name>
</gene>